<dbReference type="PROSITE" id="PS51202">
    <property type="entry name" value="RCK_C"/>
    <property type="match status" value="1"/>
</dbReference>
<dbReference type="CDD" id="cd01031">
    <property type="entry name" value="EriC"/>
    <property type="match status" value="1"/>
</dbReference>
<dbReference type="GO" id="GO:0005254">
    <property type="term" value="F:chloride channel activity"/>
    <property type="evidence" value="ECO:0007669"/>
    <property type="project" value="UniProtKB-KW"/>
</dbReference>
<proteinExistence type="predicted"/>
<feature type="transmembrane region" description="Helical" evidence="10">
    <location>
        <begin position="60"/>
        <end position="79"/>
    </location>
</feature>
<keyword evidence="5" id="KW-0406">Ion transport</keyword>
<keyword evidence="8" id="KW-0868">Chloride</keyword>
<evidence type="ECO:0000256" key="4">
    <source>
        <dbReference type="ARBA" id="ARBA00022989"/>
    </source>
</evidence>
<feature type="transmembrane region" description="Helical" evidence="10">
    <location>
        <begin position="156"/>
        <end position="181"/>
    </location>
</feature>
<dbReference type="PANTHER" id="PTHR43427:SF6">
    <property type="entry name" value="CHLORIDE CHANNEL PROTEIN CLC-E"/>
    <property type="match status" value="1"/>
</dbReference>
<dbReference type="EMBL" id="AFZE01000008">
    <property type="protein sequence ID" value="EHL15899.1"/>
    <property type="molecule type" value="Genomic_DNA"/>
</dbReference>
<dbReference type="InterPro" id="IPR014743">
    <property type="entry name" value="Cl-channel_core"/>
</dbReference>
<dbReference type="InterPro" id="IPR001807">
    <property type="entry name" value="ClC"/>
</dbReference>
<comment type="subcellular location">
    <subcellularLocation>
        <location evidence="1">Membrane</location>
        <topology evidence="1">Multi-pass membrane protein</topology>
    </subcellularLocation>
</comment>
<keyword evidence="6 10" id="KW-0472">Membrane</keyword>
<dbReference type="SUPFAM" id="SSF81340">
    <property type="entry name" value="Clc chloride channel"/>
    <property type="match status" value="1"/>
</dbReference>
<sequence length="516" mass="56561">MKSYTKDILNNFTNMKKTLVFDGILVGIGAGFVSVSYRFFLSYMEKICRYLYSIPLNFTYFLILIILLSSLGLIVGLLVKWAPLSSGSGIPQVQGELMGVFNMDALKTIISKFVGGSFAALGGLSLGREGPSIQLGAATAKLIAKFLRRDQNEQRYLISAGASAGLSAAFSAPISGTIFVLEEIHKNFSHLVLVPAIIASVIADFMSKTIFGLSPSFSFSVKTPLSLNEYGHIIILGIIIGLIGVSFNKTLLSIQTLYKKLPIKNEFKPIIAFLIAGIFGYTFPYVLGGGHHVIESLVANRVSIQLLTMILVLNLLFTAISYGSTAQGGIFLPTLVIGAIGGGIYYNIIAHFSLIDINNDYFVNFIILAMAAMLSSVVRSPIISIMLVTEMTGSFEHILSLCMVSITAYLVAEICRCKPIYEELFERMLNSSLQETENNYINEKVLHQFIINYDSSISGTYIKDIDMPFNALIVSIKRLDNEIIPKGNTVIKGGDTITVLTDNKHLKDIVDYFDNI</sequence>
<feature type="domain" description="RCK C-terminal" evidence="11">
    <location>
        <begin position="434"/>
        <end position="515"/>
    </location>
</feature>
<keyword evidence="4 10" id="KW-1133">Transmembrane helix</keyword>
<dbReference type="GO" id="GO:0034707">
    <property type="term" value="C:chloride channel complex"/>
    <property type="evidence" value="ECO:0007669"/>
    <property type="project" value="UniProtKB-KW"/>
</dbReference>
<feature type="transmembrane region" description="Helical" evidence="10">
    <location>
        <begin position="302"/>
        <end position="323"/>
    </location>
</feature>
<evidence type="ECO:0000256" key="5">
    <source>
        <dbReference type="ARBA" id="ARBA00023065"/>
    </source>
</evidence>
<evidence type="ECO:0000313" key="13">
    <source>
        <dbReference type="Proteomes" id="UP000006437"/>
    </source>
</evidence>
<keyword evidence="9" id="KW-0407">Ion channel</keyword>
<dbReference type="SUPFAM" id="SSF116726">
    <property type="entry name" value="TrkA C-terminal domain-like"/>
    <property type="match status" value="1"/>
</dbReference>
<keyword evidence="2" id="KW-0813">Transport</keyword>
<protein>
    <recommendedName>
        <fullName evidence="11">RCK C-terminal domain-containing protein</fullName>
    </recommendedName>
</protein>
<comment type="caution">
    <text evidence="12">The sequence shown here is derived from an EMBL/GenBank/DDBJ whole genome shotgun (WGS) entry which is preliminary data.</text>
</comment>
<feature type="transmembrane region" description="Helical" evidence="10">
    <location>
        <begin position="230"/>
        <end position="248"/>
    </location>
</feature>
<dbReference type="PATRIC" id="fig|796937.3.peg.810"/>
<evidence type="ECO:0000313" key="12">
    <source>
        <dbReference type="EMBL" id="EHL15899.1"/>
    </source>
</evidence>
<dbReference type="PRINTS" id="PR00762">
    <property type="entry name" value="CLCHANNEL"/>
</dbReference>
<feature type="transmembrane region" description="Helical" evidence="10">
    <location>
        <begin position="188"/>
        <end position="210"/>
    </location>
</feature>
<dbReference type="InterPro" id="IPR036721">
    <property type="entry name" value="RCK_C_sf"/>
</dbReference>
<name>G9WZL2_9FIRM</name>
<feature type="transmembrane region" description="Helical" evidence="10">
    <location>
        <begin position="269"/>
        <end position="287"/>
    </location>
</feature>
<evidence type="ECO:0000256" key="2">
    <source>
        <dbReference type="ARBA" id="ARBA00022448"/>
    </source>
</evidence>
<evidence type="ECO:0000256" key="9">
    <source>
        <dbReference type="ARBA" id="ARBA00023303"/>
    </source>
</evidence>
<evidence type="ECO:0000256" key="10">
    <source>
        <dbReference type="SAM" id="Phobius"/>
    </source>
</evidence>
<dbReference type="GO" id="GO:0006813">
    <property type="term" value="P:potassium ion transport"/>
    <property type="evidence" value="ECO:0007669"/>
    <property type="project" value="InterPro"/>
</dbReference>
<evidence type="ECO:0000259" key="11">
    <source>
        <dbReference type="PROSITE" id="PS51202"/>
    </source>
</evidence>
<feature type="transmembrane region" description="Helical" evidence="10">
    <location>
        <begin position="394"/>
        <end position="412"/>
    </location>
</feature>
<dbReference type="Proteomes" id="UP000006437">
    <property type="component" value="Unassembled WGS sequence"/>
</dbReference>
<feature type="transmembrane region" description="Helical" evidence="10">
    <location>
        <begin position="20"/>
        <end position="40"/>
    </location>
</feature>
<feature type="transmembrane region" description="Helical" evidence="10">
    <location>
        <begin position="330"/>
        <end position="349"/>
    </location>
</feature>
<dbReference type="AlphaFoldDB" id="G9WZL2"/>
<evidence type="ECO:0000256" key="8">
    <source>
        <dbReference type="ARBA" id="ARBA00023214"/>
    </source>
</evidence>
<dbReference type="BioCyc" id="EBAC796937-HMP:GMGH-1618-MONOMER"/>
<dbReference type="HOGENOM" id="CLU_015263_7_4_9"/>
<keyword evidence="7" id="KW-0869">Chloride channel</keyword>
<reference evidence="12 13" key="1">
    <citation type="submission" date="2011-08" db="EMBL/GenBank/DDBJ databases">
        <title>The Genome Sequence of Eubacteriaceae bacterium ACC19a.</title>
        <authorList>
            <consortium name="The Broad Institute Genome Sequencing Platform"/>
            <person name="Earl A."/>
            <person name="Ward D."/>
            <person name="Feldgarden M."/>
            <person name="Gevers D."/>
            <person name="Sizova M."/>
            <person name="Hazen A."/>
            <person name="Epstein S."/>
            <person name="Young S.K."/>
            <person name="Zeng Q."/>
            <person name="Gargeya S."/>
            <person name="Fitzgerald M."/>
            <person name="Haas B."/>
            <person name="Abouelleil A."/>
            <person name="Alvarado L."/>
            <person name="Arachchi H.M."/>
            <person name="Berlin A."/>
            <person name="Brown A."/>
            <person name="Chapman S.B."/>
            <person name="Chen Z."/>
            <person name="Dunbar C."/>
            <person name="Freedman E."/>
            <person name="Gearin G."/>
            <person name="Gellesch M."/>
            <person name="Goldberg J."/>
            <person name="Griggs A."/>
            <person name="Gujja S."/>
            <person name="Heiman D."/>
            <person name="Howarth C."/>
            <person name="Larson L."/>
            <person name="Lui A."/>
            <person name="MacDonald P.J.P."/>
            <person name="Montmayeur A."/>
            <person name="Murphy C."/>
            <person name="Neiman D."/>
            <person name="Pearson M."/>
            <person name="Priest M."/>
            <person name="Roberts A."/>
            <person name="Saif S."/>
            <person name="Shea T."/>
            <person name="Shenoy N."/>
            <person name="Sisk P."/>
            <person name="Stolte C."/>
            <person name="Sykes S."/>
            <person name="Wortman J."/>
            <person name="Nusbaum C."/>
            <person name="Birren B."/>
        </authorList>
    </citation>
    <scope>NUCLEOTIDE SEQUENCE [LARGE SCALE GENOMIC DNA]</scope>
    <source>
        <strain evidence="12 13">ACC19a</strain>
    </source>
</reference>
<dbReference type="InterPro" id="IPR006037">
    <property type="entry name" value="RCK_C"/>
</dbReference>
<dbReference type="Pfam" id="PF00654">
    <property type="entry name" value="Voltage_CLC"/>
    <property type="match status" value="1"/>
</dbReference>
<dbReference type="RefSeq" id="WP_009525842.1">
    <property type="nucleotide sequence ID" value="NZ_JH414557.1"/>
</dbReference>
<dbReference type="Gene3D" id="1.10.3080.10">
    <property type="entry name" value="Clc chloride channel"/>
    <property type="match status" value="1"/>
</dbReference>
<organism evidence="12 13">
    <name type="scientific">Peptoanaerobacter stomatis</name>
    <dbReference type="NCBI Taxonomy" id="796937"/>
    <lineage>
        <taxon>Bacteria</taxon>
        <taxon>Bacillati</taxon>
        <taxon>Bacillota</taxon>
        <taxon>Clostridia</taxon>
        <taxon>Peptostreptococcales</taxon>
        <taxon>Filifactoraceae</taxon>
        <taxon>Peptoanaerobacter</taxon>
    </lineage>
</organism>
<keyword evidence="3 10" id="KW-0812">Transmembrane</keyword>
<dbReference type="Pfam" id="PF02080">
    <property type="entry name" value="TrkA_C"/>
    <property type="match status" value="1"/>
</dbReference>
<evidence type="ECO:0000256" key="7">
    <source>
        <dbReference type="ARBA" id="ARBA00023173"/>
    </source>
</evidence>
<evidence type="ECO:0000256" key="6">
    <source>
        <dbReference type="ARBA" id="ARBA00023136"/>
    </source>
</evidence>
<dbReference type="Gene3D" id="3.30.70.1450">
    <property type="entry name" value="Regulator of K+ conductance, C-terminal domain"/>
    <property type="match status" value="1"/>
</dbReference>
<dbReference type="GO" id="GO:0008324">
    <property type="term" value="F:monoatomic cation transmembrane transporter activity"/>
    <property type="evidence" value="ECO:0007669"/>
    <property type="project" value="InterPro"/>
</dbReference>
<gene>
    <name evidence="12" type="ORF">HMPREF9629_01613</name>
</gene>
<feature type="transmembrane region" description="Helical" evidence="10">
    <location>
        <begin position="361"/>
        <end position="382"/>
    </location>
</feature>
<accession>G9WZL2</accession>
<evidence type="ECO:0000256" key="3">
    <source>
        <dbReference type="ARBA" id="ARBA00022692"/>
    </source>
</evidence>
<evidence type="ECO:0000256" key="1">
    <source>
        <dbReference type="ARBA" id="ARBA00004141"/>
    </source>
</evidence>
<dbReference type="InterPro" id="IPR050368">
    <property type="entry name" value="ClC-type_chloride_channel"/>
</dbReference>
<dbReference type="PANTHER" id="PTHR43427">
    <property type="entry name" value="CHLORIDE CHANNEL PROTEIN CLC-E"/>
    <property type="match status" value="1"/>
</dbReference>